<organism evidence="2 3">
    <name type="scientific">Rubroshorea leprosula</name>
    <dbReference type="NCBI Taxonomy" id="152421"/>
    <lineage>
        <taxon>Eukaryota</taxon>
        <taxon>Viridiplantae</taxon>
        <taxon>Streptophyta</taxon>
        <taxon>Embryophyta</taxon>
        <taxon>Tracheophyta</taxon>
        <taxon>Spermatophyta</taxon>
        <taxon>Magnoliopsida</taxon>
        <taxon>eudicotyledons</taxon>
        <taxon>Gunneridae</taxon>
        <taxon>Pentapetalae</taxon>
        <taxon>rosids</taxon>
        <taxon>malvids</taxon>
        <taxon>Malvales</taxon>
        <taxon>Dipterocarpaceae</taxon>
        <taxon>Rubroshorea</taxon>
    </lineage>
</organism>
<sequence length="213" mass="24249">MIALSLLLLLHNLLPQISCCPATHEKWESIMAVMDHLRKQWNDRRRLRIGWNSKGRKGERKRKGWVCLGVNDKVTKSGAVVGLLEKIAGCFKSLQFNVAEKALSLLDVNGGLGILIKENFKFVLQIVYPGLKEVTAKHWRPRTRELAVEISTVLKAIDPVFYDDCYIASLFCEEDEAGMEWMALARQERWTQLEGMAAARKDWSGLSTNFSQE</sequence>
<dbReference type="Pfam" id="PF01603">
    <property type="entry name" value="B56"/>
    <property type="match status" value="1"/>
</dbReference>
<keyword evidence="1" id="KW-0732">Signal</keyword>
<dbReference type="EMBL" id="BPVZ01000006">
    <property type="protein sequence ID" value="GKU92992.1"/>
    <property type="molecule type" value="Genomic_DNA"/>
</dbReference>
<dbReference type="AlphaFoldDB" id="A0AAV5HVV3"/>
<keyword evidence="3" id="KW-1185">Reference proteome</keyword>
<dbReference type="InterPro" id="IPR016024">
    <property type="entry name" value="ARM-type_fold"/>
</dbReference>
<dbReference type="SUPFAM" id="SSF48371">
    <property type="entry name" value="ARM repeat"/>
    <property type="match status" value="1"/>
</dbReference>
<dbReference type="PANTHER" id="PTHR10257:SF60">
    <property type="entry name" value="SERINE_THREONINE PROTEIN PHOSPHATASE 2A 55 KDA REGULATORY SUBUNIT B' DELTA ISOFORM"/>
    <property type="match status" value="1"/>
</dbReference>
<dbReference type="Proteomes" id="UP001054252">
    <property type="component" value="Unassembled WGS sequence"/>
</dbReference>
<protein>
    <submittedName>
        <fullName evidence="2">Uncharacterized protein</fullName>
    </submittedName>
</protein>
<dbReference type="InterPro" id="IPR011989">
    <property type="entry name" value="ARM-like"/>
</dbReference>
<dbReference type="GO" id="GO:0000159">
    <property type="term" value="C:protein phosphatase type 2A complex"/>
    <property type="evidence" value="ECO:0007669"/>
    <property type="project" value="InterPro"/>
</dbReference>
<name>A0AAV5HVV3_9ROSI</name>
<evidence type="ECO:0000313" key="2">
    <source>
        <dbReference type="EMBL" id="GKU92992.1"/>
    </source>
</evidence>
<evidence type="ECO:0000313" key="3">
    <source>
        <dbReference type="Proteomes" id="UP001054252"/>
    </source>
</evidence>
<accession>A0AAV5HVV3</accession>
<reference evidence="2 3" key="1">
    <citation type="journal article" date="2021" name="Commun. Biol.">
        <title>The genome of Shorea leprosula (Dipterocarpaceae) highlights the ecological relevance of drought in aseasonal tropical rainforests.</title>
        <authorList>
            <person name="Ng K.K.S."/>
            <person name="Kobayashi M.J."/>
            <person name="Fawcett J.A."/>
            <person name="Hatakeyama M."/>
            <person name="Paape T."/>
            <person name="Ng C.H."/>
            <person name="Ang C.C."/>
            <person name="Tnah L.H."/>
            <person name="Lee C.T."/>
            <person name="Nishiyama T."/>
            <person name="Sese J."/>
            <person name="O'Brien M.J."/>
            <person name="Copetti D."/>
            <person name="Mohd Noor M.I."/>
            <person name="Ong R.C."/>
            <person name="Putra M."/>
            <person name="Sireger I.Z."/>
            <person name="Indrioko S."/>
            <person name="Kosugi Y."/>
            <person name="Izuno A."/>
            <person name="Isagi Y."/>
            <person name="Lee S.L."/>
            <person name="Shimizu K.K."/>
        </authorList>
    </citation>
    <scope>NUCLEOTIDE SEQUENCE [LARGE SCALE GENOMIC DNA]</scope>
    <source>
        <strain evidence="2">214</strain>
    </source>
</reference>
<dbReference type="GO" id="GO:0019888">
    <property type="term" value="F:protein phosphatase regulator activity"/>
    <property type="evidence" value="ECO:0007669"/>
    <property type="project" value="InterPro"/>
</dbReference>
<feature type="signal peptide" evidence="1">
    <location>
        <begin position="1"/>
        <end position="19"/>
    </location>
</feature>
<gene>
    <name evidence="2" type="ORF">SLEP1_g6639</name>
</gene>
<dbReference type="Gene3D" id="1.25.10.10">
    <property type="entry name" value="Leucine-rich Repeat Variant"/>
    <property type="match status" value="1"/>
</dbReference>
<comment type="caution">
    <text evidence="2">The sequence shown here is derived from an EMBL/GenBank/DDBJ whole genome shotgun (WGS) entry which is preliminary data.</text>
</comment>
<dbReference type="InterPro" id="IPR002554">
    <property type="entry name" value="PP2A_B56"/>
</dbReference>
<dbReference type="GO" id="GO:0007165">
    <property type="term" value="P:signal transduction"/>
    <property type="evidence" value="ECO:0007669"/>
    <property type="project" value="InterPro"/>
</dbReference>
<evidence type="ECO:0000256" key="1">
    <source>
        <dbReference type="SAM" id="SignalP"/>
    </source>
</evidence>
<dbReference type="PANTHER" id="PTHR10257">
    <property type="entry name" value="SERINE/THREONINE PROTEIN PHOSPHATASE 2A PP2A REGULATORY SUBUNIT B"/>
    <property type="match status" value="1"/>
</dbReference>
<proteinExistence type="predicted"/>
<feature type="chain" id="PRO_5043697259" evidence="1">
    <location>
        <begin position="20"/>
        <end position="213"/>
    </location>
</feature>